<dbReference type="InterPro" id="IPR029055">
    <property type="entry name" value="Ntn_hydrolases_N"/>
</dbReference>
<sequence>MSLIVTAYTQEGIVIGADSCITTNFTQEGKELYKHSHCGNKLFLLNKKIGISTCGDAIINGILLSSLIDQYIWSKKEENITLLQVEIDLKNIVNNQAKGKEYYVIFHICGYENGKRYVSKFDNNDKESHIKDVSERDGCIYDGQVDIVDLFSQDVAYRGTDGLYYDINIERCRYNELSLQETIEYVYFLISTTIQHMRFTYKKDNVGFPIDILVIMPNESLWLQKKELHIPGNY</sequence>
<dbReference type="Proteomes" id="UP001200544">
    <property type="component" value="Unassembled WGS sequence"/>
</dbReference>
<protein>
    <submittedName>
        <fullName evidence="1">Uncharacterized protein</fullName>
    </submittedName>
</protein>
<dbReference type="KEGG" id="btho:Btheta7330_02469"/>
<evidence type="ECO:0000313" key="4">
    <source>
        <dbReference type="EMBL" id="RHD89341.1"/>
    </source>
</evidence>
<reference evidence="4 6" key="1">
    <citation type="submission" date="2018-08" db="EMBL/GenBank/DDBJ databases">
        <title>A genome reference for cultivated species of the human gut microbiota.</title>
        <authorList>
            <person name="Zou Y."/>
            <person name="Xue W."/>
            <person name="Luo G."/>
        </authorList>
    </citation>
    <scope>NUCLEOTIDE SEQUENCE [LARGE SCALE GENOMIC DNA]</scope>
    <source>
        <strain evidence="4 6">AM30-26</strain>
    </source>
</reference>
<reference evidence="5 9" key="3">
    <citation type="submission" date="2021-06" db="EMBL/GenBank/DDBJ databases">
        <title>Interrogation of the integrated mobile genetic elements in gut-associated Bacteroides with a consensus prediction approach.</title>
        <authorList>
            <person name="Campbell D.E."/>
            <person name="Leigh J.R."/>
            <person name="Kim T."/>
            <person name="England W."/>
            <person name="Whitaker R.J."/>
            <person name="Degnan P.H."/>
        </authorList>
    </citation>
    <scope>NUCLEOTIDE SEQUENCE [LARGE SCALE GENOMIC DNA]</scope>
    <source>
        <strain evidence="5 9">WAL8669</strain>
    </source>
</reference>
<dbReference type="Proteomes" id="UP001156218">
    <property type="component" value="Chromosome"/>
</dbReference>
<dbReference type="AlphaFoldDB" id="A0A0P0FQ51"/>
<dbReference type="EMBL" id="QSJP01000005">
    <property type="protein sequence ID" value="RHD89341.1"/>
    <property type="molecule type" value="Genomic_DNA"/>
</dbReference>
<evidence type="ECO:0000313" key="8">
    <source>
        <dbReference type="Proteomes" id="UP000440614"/>
    </source>
</evidence>
<dbReference type="Proteomes" id="UP000440614">
    <property type="component" value="Unassembled WGS sequence"/>
</dbReference>
<proteinExistence type="predicted"/>
<evidence type="ECO:0000313" key="3">
    <source>
        <dbReference type="EMBL" id="MCE9237280.1"/>
    </source>
</evidence>
<evidence type="ECO:0000313" key="2">
    <source>
        <dbReference type="EMBL" id="KAB4480831.1"/>
    </source>
</evidence>
<evidence type="ECO:0000313" key="1">
    <source>
        <dbReference type="EMBL" id="KAB4316273.1"/>
    </source>
</evidence>
<dbReference type="Proteomes" id="UP000284785">
    <property type="component" value="Unassembled WGS sequence"/>
</dbReference>
<dbReference type="RefSeq" id="WP_011107479.1">
    <property type="nucleotide sequence ID" value="NZ_CABJDH010000005.1"/>
</dbReference>
<gene>
    <name evidence="4" type="ORF">DW780_08355</name>
    <name evidence="2" type="ORF">GAN91_14590</name>
    <name evidence="1" type="ORF">GAO51_02060</name>
    <name evidence="3" type="ORF">K0H07_08935</name>
    <name evidence="5" type="ORF">KQP68_05855</name>
</gene>
<dbReference type="OMA" id="HEAFWIQ"/>
<evidence type="ECO:0000313" key="9">
    <source>
        <dbReference type="Proteomes" id="UP001156218"/>
    </source>
</evidence>
<organism evidence="1 8">
    <name type="scientific">Bacteroides thetaiotaomicron</name>
    <dbReference type="NCBI Taxonomy" id="818"/>
    <lineage>
        <taxon>Bacteria</taxon>
        <taxon>Pseudomonadati</taxon>
        <taxon>Bacteroidota</taxon>
        <taxon>Bacteroidia</taxon>
        <taxon>Bacteroidales</taxon>
        <taxon>Bacteroidaceae</taxon>
        <taxon>Bacteroides</taxon>
    </lineage>
</organism>
<name>A0A0P0FQ51_BACT4</name>
<dbReference type="EMBL" id="WCSY01000001">
    <property type="protein sequence ID" value="KAB4316273.1"/>
    <property type="molecule type" value="Genomic_DNA"/>
</dbReference>
<evidence type="ECO:0000313" key="6">
    <source>
        <dbReference type="Proteomes" id="UP000284785"/>
    </source>
</evidence>
<dbReference type="GeneID" id="60926809"/>
<reference evidence="7 8" key="2">
    <citation type="journal article" date="2019" name="Nat. Med.">
        <title>A library of human gut bacterial isolates paired with longitudinal multiomics data enables mechanistic microbiome research.</title>
        <authorList>
            <person name="Poyet M."/>
            <person name="Groussin M."/>
            <person name="Gibbons S.M."/>
            <person name="Avila-Pacheco J."/>
            <person name="Jiang X."/>
            <person name="Kearney S.M."/>
            <person name="Perrotta A.R."/>
            <person name="Berdy B."/>
            <person name="Zhao S."/>
            <person name="Lieberman T.D."/>
            <person name="Swanson P.K."/>
            <person name="Smith M."/>
            <person name="Roesemann S."/>
            <person name="Alexander J.E."/>
            <person name="Rich S.A."/>
            <person name="Livny J."/>
            <person name="Vlamakis H."/>
            <person name="Clish C."/>
            <person name="Bullock K."/>
            <person name="Deik A."/>
            <person name="Scott J."/>
            <person name="Pierce K.A."/>
            <person name="Xavier R.J."/>
            <person name="Alm E.J."/>
        </authorList>
    </citation>
    <scope>NUCLEOTIDE SEQUENCE [LARGE SCALE GENOMIC DNA]</scope>
    <source>
        <strain evidence="2 7">BIOML-A162</strain>
        <strain evidence="1 8">BIOML-A188</strain>
    </source>
</reference>
<dbReference type="EMBL" id="JAHYQA010000004">
    <property type="protein sequence ID" value="MCE9237280.1"/>
    <property type="molecule type" value="Genomic_DNA"/>
</dbReference>
<dbReference type="EMBL" id="CP083680">
    <property type="protein sequence ID" value="UYU67798.1"/>
    <property type="molecule type" value="Genomic_DNA"/>
</dbReference>
<accession>A0A0P0FQ51</accession>
<reference evidence="3" key="4">
    <citation type="submission" date="2021-07" db="EMBL/GenBank/DDBJ databases">
        <title>Comparative genomics of Bacteroides fragilis group isolates reveals species-dependent resistance mechanisms and validates clinical tools for resistance prediction.</title>
        <authorList>
            <person name="Wallace M.J."/>
            <person name="Jean S."/>
            <person name="Wallace M.A."/>
            <person name="Carey-Ann B.D."/>
            <person name="Dantas G."/>
        </authorList>
    </citation>
    <scope>NUCLEOTIDE SEQUENCE</scope>
    <source>
        <strain evidence="3">BJH_160</strain>
    </source>
</reference>
<evidence type="ECO:0000313" key="5">
    <source>
        <dbReference type="EMBL" id="UYU67798.1"/>
    </source>
</evidence>
<dbReference type="Gene3D" id="3.60.20.10">
    <property type="entry name" value="Glutamine Phosphoribosylpyrophosphate, subunit 1, domain 1"/>
    <property type="match status" value="1"/>
</dbReference>
<evidence type="ECO:0000313" key="7">
    <source>
        <dbReference type="Proteomes" id="UP000436858"/>
    </source>
</evidence>
<dbReference type="SMR" id="A0A0P0FQ51"/>
<dbReference type="Proteomes" id="UP000436858">
    <property type="component" value="Unassembled WGS sequence"/>
</dbReference>
<dbReference type="EMBL" id="WCRY01000013">
    <property type="protein sequence ID" value="KAB4480831.1"/>
    <property type="molecule type" value="Genomic_DNA"/>
</dbReference>